<accession>A0ABR9D9W9</accession>
<dbReference type="Proteomes" id="UP000641152">
    <property type="component" value="Unassembled WGS sequence"/>
</dbReference>
<protein>
    <submittedName>
        <fullName evidence="2">NTPase KAP</fullName>
    </submittedName>
</protein>
<evidence type="ECO:0000313" key="3">
    <source>
        <dbReference type="Proteomes" id="UP000641152"/>
    </source>
</evidence>
<dbReference type="EMBL" id="JACXST010000001">
    <property type="protein sequence ID" value="MBD9359561.1"/>
    <property type="molecule type" value="Genomic_DNA"/>
</dbReference>
<dbReference type="Gene3D" id="3.40.50.300">
    <property type="entry name" value="P-loop containing nucleotide triphosphate hydrolases"/>
    <property type="match status" value="1"/>
</dbReference>
<dbReference type="RefSeq" id="WP_192392433.1">
    <property type="nucleotide sequence ID" value="NZ_CAJHIU010000001.1"/>
</dbReference>
<evidence type="ECO:0000313" key="2">
    <source>
        <dbReference type="EMBL" id="MBD9359561.1"/>
    </source>
</evidence>
<dbReference type="InterPro" id="IPR027417">
    <property type="entry name" value="P-loop_NTPase"/>
</dbReference>
<organism evidence="2 3">
    <name type="scientific">Methylomonas fluvii</name>
    <dbReference type="NCBI Taxonomy" id="1854564"/>
    <lineage>
        <taxon>Bacteria</taxon>
        <taxon>Pseudomonadati</taxon>
        <taxon>Pseudomonadota</taxon>
        <taxon>Gammaproteobacteria</taxon>
        <taxon>Methylococcales</taxon>
        <taxon>Methylococcaceae</taxon>
        <taxon>Methylomonas</taxon>
    </lineage>
</organism>
<dbReference type="Pfam" id="PF07693">
    <property type="entry name" value="KAP_NTPase"/>
    <property type="match status" value="1"/>
</dbReference>
<dbReference type="SUPFAM" id="SSF52540">
    <property type="entry name" value="P-loop containing nucleoside triphosphate hydrolases"/>
    <property type="match status" value="1"/>
</dbReference>
<feature type="domain" description="KAP NTPase" evidence="1">
    <location>
        <begin position="9"/>
        <end position="148"/>
    </location>
</feature>
<sequence>MSLKSTKEQLEKLLDDKDNKVIALSGKWGTGKSHMWDEIKKSSNDENVKTALYASLFGLSSLDQIKTKLLQSAVPSIKNNPRLWKGAKQMYSTGVKALEGFHKSFGALNDISLLFAPALLQNKIIVLDDIERKHDKLNIDELLGFIDEYKQQYNSRWILILNNDQLNQPTIWNTFREKVIDQELQLRTSAGEALEIAIGLNSSKYSKQIAKAVESCGVTNIRIICKIIKAVNHILHGRNDMNDAVLSRIIPSTVLLSAIHYKGLDDGPTVEFVLSKSATQDWSHFLTEREKKEKEDTPDSQRISRWQLLMSKLGIAVSDNFELVVVEYLESGLFDDSEVAKIIDRYIAETDAMNAREACHTFFDRFRWHHQLTQEQLLEEAKQIVTKGSLLDASTVTLLHKLVNELPGGGDLADTAITNWIDAFKAKDHNDMTFRGFYDHSLHPSIVDAFKETEGNMQNNTTALDACVYVAEHNGWGERQKIALNSTSVQSMEAIIRTLEPDKLKRFMFGMIDMCQHKECYTNDFGTGIGNFIQACKNIFDDTNSTRLCDLIKVLFTDAGLSHLIEINNQPQA</sequence>
<proteinExistence type="predicted"/>
<evidence type="ECO:0000259" key="1">
    <source>
        <dbReference type="Pfam" id="PF07693"/>
    </source>
</evidence>
<comment type="caution">
    <text evidence="2">The sequence shown here is derived from an EMBL/GenBank/DDBJ whole genome shotgun (WGS) entry which is preliminary data.</text>
</comment>
<reference evidence="2 3" key="1">
    <citation type="submission" date="2020-09" db="EMBL/GenBank/DDBJ databases">
        <title>Methylomonas albis sp. nov. and Methylomonas fluvii sp. nov.: Two cold-adapted methanotrophs from the River Elbe and an amended description of Methylovulum psychrotolerans strain Eb1.</title>
        <authorList>
            <person name="Bussmann I.K."/>
            <person name="Klings K.-W."/>
            <person name="Warnstedt J."/>
            <person name="Hoppert M."/>
            <person name="Saborowski A."/>
            <person name="Horn F."/>
            <person name="Liebner S."/>
        </authorList>
    </citation>
    <scope>NUCLEOTIDE SEQUENCE [LARGE SCALE GENOMIC DNA]</scope>
    <source>
        <strain evidence="2 3">EbB</strain>
    </source>
</reference>
<name>A0ABR9D9W9_9GAMM</name>
<dbReference type="InterPro" id="IPR011646">
    <property type="entry name" value="KAP_P-loop"/>
</dbReference>
<keyword evidence="3" id="KW-1185">Reference proteome</keyword>
<gene>
    <name evidence="2" type="ORF">EBB_03170</name>
</gene>